<dbReference type="SUPFAM" id="SSF52540">
    <property type="entry name" value="P-loop containing nucleoside triphosphate hydrolases"/>
    <property type="match status" value="1"/>
</dbReference>
<keyword evidence="3" id="KW-1185">Reference proteome</keyword>
<evidence type="ECO:0000313" key="2">
    <source>
        <dbReference type="EMBL" id="MFC5191874.1"/>
    </source>
</evidence>
<protein>
    <submittedName>
        <fullName evidence="2">AAA family ATPase</fullName>
    </submittedName>
</protein>
<proteinExistence type="predicted"/>
<reference evidence="3" key="1">
    <citation type="journal article" date="2019" name="Int. J. Syst. Evol. Microbiol.">
        <title>The Global Catalogue of Microorganisms (GCM) 10K type strain sequencing project: providing services to taxonomists for standard genome sequencing and annotation.</title>
        <authorList>
            <consortium name="The Broad Institute Genomics Platform"/>
            <consortium name="The Broad Institute Genome Sequencing Center for Infectious Disease"/>
            <person name="Wu L."/>
            <person name="Ma J."/>
        </authorList>
    </citation>
    <scope>NUCLEOTIDE SEQUENCE [LARGE SCALE GENOMIC DNA]</scope>
    <source>
        <strain evidence="3">CGMCC 1.7030</strain>
    </source>
</reference>
<accession>A0ABW0BVF4</accession>
<dbReference type="EMBL" id="JBHSKS010000005">
    <property type="protein sequence ID" value="MFC5191874.1"/>
    <property type="molecule type" value="Genomic_DNA"/>
</dbReference>
<dbReference type="Proteomes" id="UP001596163">
    <property type="component" value="Unassembled WGS sequence"/>
</dbReference>
<feature type="compositionally biased region" description="Polar residues" evidence="1">
    <location>
        <begin position="12"/>
        <end position="24"/>
    </location>
</feature>
<dbReference type="RefSeq" id="WP_377914327.1">
    <property type="nucleotide sequence ID" value="NZ_JBHSKS010000005.1"/>
</dbReference>
<sequence>MTPEKHWDSVGSCPTNSPAAKGIQSITDPESTQIQVKIPENSSLNNQTISTNNSSISRFKTARELFENDIIELPCLIHPIIQKIGLIALAGSSDTGKSTLLRQLALDVISGNRQFIGFDISAIHHRVIIVSTEDDELSISSLIKKQAVGIPPEKMENLVFLFDDENLLENLKKEISTYPVDMVIIDCFSDAFGQELKDTHRIRNYLNDFQRLANKHQCLFVYLHHTGKRTEDLEPSKNNLLSGQGFEAKMRLVIELRKDRANPNLRHFCIVKGNYLPNHLKSESIELEFDQSSFRFKPTGTRIPFSDLVKKGNEEDLKAKFLIAKKLRVEGKSQEEIAPIIGYLGKGSVSKLLKKGRESGW</sequence>
<dbReference type="Gene3D" id="3.40.50.300">
    <property type="entry name" value="P-loop containing nucleotide triphosphate hydrolases"/>
    <property type="match status" value="1"/>
</dbReference>
<dbReference type="Pfam" id="PF13481">
    <property type="entry name" value="AAA_25"/>
    <property type="match status" value="1"/>
</dbReference>
<organism evidence="2 3">
    <name type="scientific">Algoriphagus aquatilis</name>
    <dbReference type="NCBI Taxonomy" id="490186"/>
    <lineage>
        <taxon>Bacteria</taxon>
        <taxon>Pseudomonadati</taxon>
        <taxon>Bacteroidota</taxon>
        <taxon>Cytophagia</taxon>
        <taxon>Cytophagales</taxon>
        <taxon>Cyclobacteriaceae</taxon>
        <taxon>Algoriphagus</taxon>
    </lineage>
</organism>
<gene>
    <name evidence="2" type="ORF">ACFPIK_08850</name>
</gene>
<evidence type="ECO:0000256" key="1">
    <source>
        <dbReference type="SAM" id="MobiDB-lite"/>
    </source>
</evidence>
<evidence type="ECO:0000313" key="3">
    <source>
        <dbReference type="Proteomes" id="UP001596163"/>
    </source>
</evidence>
<comment type="caution">
    <text evidence="2">The sequence shown here is derived from an EMBL/GenBank/DDBJ whole genome shotgun (WGS) entry which is preliminary data.</text>
</comment>
<dbReference type="InterPro" id="IPR027417">
    <property type="entry name" value="P-loop_NTPase"/>
</dbReference>
<name>A0ABW0BVF4_9BACT</name>
<feature type="region of interest" description="Disordered" evidence="1">
    <location>
        <begin position="1"/>
        <end position="24"/>
    </location>
</feature>